<comment type="caution">
    <text evidence="2">The sequence shown here is derived from an EMBL/GenBank/DDBJ whole genome shotgun (WGS) entry which is preliminary data.</text>
</comment>
<dbReference type="InterPro" id="IPR038595">
    <property type="entry name" value="LOR_sf"/>
</dbReference>
<evidence type="ECO:0000313" key="2">
    <source>
        <dbReference type="EMBL" id="KAK7836330.1"/>
    </source>
</evidence>
<accession>A0AAW0KAE8</accession>
<dbReference type="PANTHER" id="PTHR31087:SF3">
    <property type="entry name" value="PROTEIN LURP-ONE-RELATED 6"/>
    <property type="match status" value="1"/>
</dbReference>
<dbReference type="Pfam" id="PF04525">
    <property type="entry name" value="LOR"/>
    <property type="match status" value="1"/>
</dbReference>
<name>A0AAW0KAE8_QUESU</name>
<sequence>MGTRASMIPIINKTYCSSSQVVLVVRRRPHVTNGGGFVVTDCNQKVIFRVDGCGILGTKDELILRDGDGHGDGDALLLIRRKKGGMVEALSIYKKWKGYTFDYEGSQKLVFSLKEPNSCLVRNNAMKISTEPRVSNKDWDFTIKGYFPDRDCSIIDGKGNIVAQVGVKKEVQELMASKDLYHVVVKPGIDQAFVFGVIATLDYIYGESTRC</sequence>
<dbReference type="PANTHER" id="PTHR31087">
    <property type="match status" value="1"/>
</dbReference>
<dbReference type="SUPFAM" id="SSF54518">
    <property type="entry name" value="Tubby C-terminal domain-like"/>
    <property type="match status" value="1"/>
</dbReference>
<evidence type="ECO:0000313" key="3">
    <source>
        <dbReference type="Proteomes" id="UP000237347"/>
    </source>
</evidence>
<dbReference type="EMBL" id="PKMF04000355">
    <property type="protein sequence ID" value="KAK7836330.1"/>
    <property type="molecule type" value="Genomic_DNA"/>
</dbReference>
<dbReference type="AlphaFoldDB" id="A0AAW0KAE8"/>
<evidence type="ECO:0000256" key="1">
    <source>
        <dbReference type="ARBA" id="ARBA00005437"/>
    </source>
</evidence>
<proteinExistence type="inferred from homology"/>
<organism evidence="2 3">
    <name type="scientific">Quercus suber</name>
    <name type="common">Cork oak</name>
    <dbReference type="NCBI Taxonomy" id="58331"/>
    <lineage>
        <taxon>Eukaryota</taxon>
        <taxon>Viridiplantae</taxon>
        <taxon>Streptophyta</taxon>
        <taxon>Embryophyta</taxon>
        <taxon>Tracheophyta</taxon>
        <taxon>Spermatophyta</taxon>
        <taxon>Magnoliopsida</taxon>
        <taxon>eudicotyledons</taxon>
        <taxon>Gunneridae</taxon>
        <taxon>Pentapetalae</taxon>
        <taxon>rosids</taxon>
        <taxon>fabids</taxon>
        <taxon>Fagales</taxon>
        <taxon>Fagaceae</taxon>
        <taxon>Quercus</taxon>
    </lineage>
</organism>
<dbReference type="Gene3D" id="2.40.160.200">
    <property type="entry name" value="LURP1-related"/>
    <property type="match status" value="1"/>
</dbReference>
<gene>
    <name evidence="2" type="ORF">CFP56_022721</name>
</gene>
<keyword evidence="3" id="KW-1185">Reference proteome</keyword>
<reference evidence="2 3" key="1">
    <citation type="journal article" date="2018" name="Sci. Data">
        <title>The draft genome sequence of cork oak.</title>
        <authorList>
            <person name="Ramos A.M."/>
            <person name="Usie A."/>
            <person name="Barbosa P."/>
            <person name="Barros P.M."/>
            <person name="Capote T."/>
            <person name="Chaves I."/>
            <person name="Simoes F."/>
            <person name="Abreu I."/>
            <person name="Carrasquinho I."/>
            <person name="Faro C."/>
            <person name="Guimaraes J.B."/>
            <person name="Mendonca D."/>
            <person name="Nobrega F."/>
            <person name="Rodrigues L."/>
            <person name="Saibo N.J.M."/>
            <person name="Varela M.C."/>
            <person name="Egas C."/>
            <person name="Matos J."/>
            <person name="Miguel C.M."/>
            <person name="Oliveira M.M."/>
            <person name="Ricardo C.P."/>
            <person name="Goncalves S."/>
        </authorList>
    </citation>
    <scope>NUCLEOTIDE SEQUENCE [LARGE SCALE GENOMIC DNA]</scope>
    <source>
        <strain evidence="3">cv. HL8</strain>
    </source>
</reference>
<dbReference type="InterPro" id="IPR025659">
    <property type="entry name" value="Tubby-like_C"/>
</dbReference>
<dbReference type="InterPro" id="IPR007612">
    <property type="entry name" value="LOR"/>
</dbReference>
<protein>
    <submittedName>
        <fullName evidence="2">Protein lurp-one-related 6</fullName>
    </submittedName>
</protein>
<dbReference type="Proteomes" id="UP000237347">
    <property type="component" value="Unassembled WGS sequence"/>
</dbReference>
<comment type="similarity">
    <text evidence="1">Belongs to the LOR family.</text>
</comment>